<keyword evidence="1" id="KW-1133">Transmembrane helix</keyword>
<evidence type="ECO:0000256" key="1">
    <source>
        <dbReference type="SAM" id="Phobius"/>
    </source>
</evidence>
<comment type="caution">
    <text evidence="2">The sequence shown here is derived from an EMBL/GenBank/DDBJ whole genome shotgun (WGS) entry which is preliminary data.</text>
</comment>
<dbReference type="AlphaFoldDB" id="A0AAQ0H0R5"/>
<feature type="transmembrane region" description="Helical" evidence="1">
    <location>
        <begin position="49"/>
        <end position="66"/>
    </location>
</feature>
<dbReference type="EMBL" id="QEPT01000002">
    <property type="protein sequence ID" value="RDE84876.1"/>
    <property type="molecule type" value="Genomic_DNA"/>
</dbReference>
<keyword evidence="1" id="KW-0812">Transmembrane</keyword>
<proteinExistence type="predicted"/>
<feature type="transmembrane region" description="Helical" evidence="1">
    <location>
        <begin position="12"/>
        <end position="33"/>
    </location>
</feature>
<accession>A0AAQ0H0R5</accession>
<dbReference type="RefSeq" id="WP_053087332.1">
    <property type="nucleotide sequence ID" value="NZ_QEPT01000002.1"/>
</dbReference>
<reference evidence="2 3" key="1">
    <citation type="submission" date="2018-05" db="EMBL/GenBank/DDBJ databases">
        <title>Draft Genome Sequences for a Diverse set of 7 Haemophilus Species.</title>
        <authorList>
            <person name="Nichols M."/>
            <person name="Topaz N."/>
            <person name="Wang X."/>
            <person name="Wang X."/>
            <person name="Boxrud D."/>
        </authorList>
    </citation>
    <scope>NUCLEOTIDE SEQUENCE [LARGE SCALE GENOMIC DNA]</scope>
    <source>
        <strain evidence="2 3">C2006002596</strain>
    </source>
</reference>
<keyword evidence="1" id="KW-0472">Membrane</keyword>
<evidence type="ECO:0000313" key="3">
    <source>
        <dbReference type="Proteomes" id="UP000253823"/>
    </source>
</evidence>
<sequence length="188" mass="21337">MRHLFNALKEHWQIYVGLLLGLIIGLLVGIGFADWKSLVKGLDSKVTDWISAISTVIGVYVAWRVAQSWKQQKAPDLKKKLLDDLIDFGRVCFIYNDNPQKYLDSLPESKVEILRHVSIIDIGFKSLKFFDPNLSDVLIKKIDDFEIELHKLFIKKETDKSKLTTIFGDIISLGAECENIILGKDGSS</sequence>
<organism evidence="2 3">
    <name type="scientific">Haemophilus parainfluenzae</name>
    <dbReference type="NCBI Taxonomy" id="729"/>
    <lineage>
        <taxon>Bacteria</taxon>
        <taxon>Pseudomonadati</taxon>
        <taxon>Pseudomonadota</taxon>
        <taxon>Gammaproteobacteria</taxon>
        <taxon>Pasteurellales</taxon>
        <taxon>Pasteurellaceae</taxon>
        <taxon>Haemophilus</taxon>
    </lineage>
</organism>
<gene>
    <name evidence="2" type="ORF">DPV95_03855</name>
</gene>
<protein>
    <submittedName>
        <fullName evidence="2">Uncharacterized protein</fullName>
    </submittedName>
</protein>
<name>A0AAQ0H0R5_HAEPA</name>
<evidence type="ECO:0000313" key="2">
    <source>
        <dbReference type="EMBL" id="RDE84876.1"/>
    </source>
</evidence>
<dbReference type="Proteomes" id="UP000253823">
    <property type="component" value="Unassembled WGS sequence"/>
</dbReference>